<name>A0ABP8W5I5_9PSEU</name>
<keyword evidence="1 5" id="KW-0132">Cell division</keyword>
<comment type="subcellular location">
    <subcellularLocation>
        <location evidence="5">Cytoplasm</location>
    </subcellularLocation>
    <text evidence="5">Localizes to the division site, in a FtsZ-dependent manner.</text>
</comment>
<feature type="compositionally biased region" description="Gly residues" evidence="6">
    <location>
        <begin position="99"/>
        <end position="108"/>
    </location>
</feature>
<dbReference type="Gene3D" id="3.30.110.150">
    <property type="entry name" value="SepF-like protein"/>
    <property type="match status" value="1"/>
</dbReference>
<dbReference type="PANTHER" id="PTHR35798:SF1">
    <property type="entry name" value="CELL DIVISION PROTEIN SEPF"/>
    <property type="match status" value="1"/>
</dbReference>
<keyword evidence="3 5" id="KW-0131">Cell cycle</keyword>
<gene>
    <name evidence="5 7" type="primary">sepF</name>
    <name evidence="7" type="ORF">GCM10023215_14100</name>
</gene>
<evidence type="ECO:0000313" key="7">
    <source>
        <dbReference type="EMBL" id="GAA4681512.1"/>
    </source>
</evidence>
<organism evidence="7 8">
    <name type="scientific">Pseudonocardia yuanmonensis</name>
    <dbReference type="NCBI Taxonomy" id="1095914"/>
    <lineage>
        <taxon>Bacteria</taxon>
        <taxon>Bacillati</taxon>
        <taxon>Actinomycetota</taxon>
        <taxon>Actinomycetes</taxon>
        <taxon>Pseudonocardiales</taxon>
        <taxon>Pseudonocardiaceae</taxon>
        <taxon>Pseudonocardia</taxon>
    </lineage>
</organism>
<keyword evidence="8" id="KW-1185">Reference proteome</keyword>
<comment type="subunit">
    <text evidence="5">Homodimer. Interacts with FtsZ.</text>
</comment>
<dbReference type="RefSeq" id="WP_345379182.1">
    <property type="nucleotide sequence ID" value="NZ_BAABIC010000004.1"/>
</dbReference>
<feature type="compositionally biased region" description="Low complexity" evidence="6">
    <location>
        <begin position="139"/>
        <end position="148"/>
    </location>
</feature>
<dbReference type="GO" id="GO:0051301">
    <property type="term" value="P:cell division"/>
    <property type="evidence" value="ECO:0007669"/>
    <property type="project" value="UniProtKB-KW"/>
</dbReference>
<evidence type="ECO:0000256" key="4">
    <source>
        <dbReference type="ARBA" id="ARBA00044936"/>
    </source>
</evidence>
<dbReference type="Pfam" id="PF04472">
    <property type="entry name" value="SepF"/>
    <property type="match status" value="1"/>
</dbReference>
<keyword evidence="2 5" id="KW-0717">Septation</keyword>
<keyword evidence="5" id="KW-0963">Cytoplasm</keyword>
<proteinExistence type="inferred from homology"/>
<evidence type="ECO:0000256" key="5">
    <source>
        <dbReference type="HAMAP-Rule" id="MF_01197"/>
    </source>
</evidence>
<accession>A0ABP8W5I5</accession>
<dbReference type="EMBL" id="BAABIC010000004">
    <property type="protein sequence ID" value="GAA4681512.1"/>
    <property type="molecule type" value="Genomic_DNA"/>
</dbReference>
<dbReference type="Proteomes" id="UP001500325">
    <property type="component" value="Unassembled WGS sequence"/>
</dbReference>
<dbReference type="InterPro" id="IPR038594">
    <property type="entry name" value="SepF-like_sf"/>
</dbReference>
<comment type="function">
    <text evidence="4 5">Cell division protein that is part of the divisome complex and is recruited early to the Z-ring. Probably stimulates Z-ring formation, perhaps through the cross-linking of FtsZ protofilaments. Its function overlaps with FtsA.</text>
</comment>
<sequence length="249" mass="27046">MSAMYRLKAYFGMVPAEEMDYADEPDAFADPRRASRAARADRWSDPDDRFDDAPGARDDYPEYESARDERPLDDWNRRSAREGVRPARVTREPVRTTAGLGGGTGGGLTAASPATRGALAVDREEPALRSAPEPPAPVTTPAAPSSVPEQRDRGAAALARITTLQPSSFTEARTIGERYRDGVPVIINLTDLDEAAARRLVDFAAGLAFALRGSIDKVTSRVFLLTPADVEVSADDARRLAERGLFRQD</sequence>
<reference evidence="8" key="1">
    <citation type="journal article" date="2019" name="Int. J. Syst. Evol. Microbiol.">
        <title>The Global Catalogue of Microorganisms (GCM) 10K type strain sequencing project: providing services to taxonomists for standard genome sequencing and annotation.</title>
        <authorList>
            <consortium name="The Broad Institute Genomics Platform"/>
            <consortium name="The Broad Institute Genome Sequencing Center for Infectious Disease"/>
            <person name="Wu L."/>
            <person name="Ma J."/>
        </authorList>
    </citation>
    <scope>NUCLEOTIDE SEQUENCE [LARGE SCALE GENOMIC DNA]</scope>
    <source>
        <strain evidence="8">JCM 18055</strain>
    </source>
</reference>
<evidence type="ECO:0000256" key="2">
    <source>
        <dbReference type="ARBA" id="ARBA00023210"/>
    </source>
</evidence>
<evidence type="ECO:0000256" key="1">
    <source>
        <dbReference type="ARBA" id="ARBA00022618"/>
    </source>
</evidence>
<dbReference type="PANTHER" id="PTHR35798">
    <property type="entry name" value="CELL DIVISION PROTEIN SEPF"/>
    <property type="match status" value="1"/>
</dbReference>
<comment type="caution">
    <text evidence="7">The sequence shown here is derived from an EMBL/GenBank/DDBJ whole genome shotgun (WGS) entry which is preliminary data.</text>
</comment>
<comment type="similarity">
    <text evidence="5">Belongs to the SepF family.</text>
</comment>
<evidence type="ECO:0000256" key="3">
    <source>
        <dbReference type="ARBA" id="ARBA00023306"/>
    </source>
</evidence>
<evidence type="ECO:0000313" key="8">
    <source>
        <dbReference type="Proteomes" id="UP001500325"/>
    </source>
</evidence>
<feature type="region of interest" description="Disordered" evidence="6">
    <location>
        <begin position="28"/>
        <end position="149"/>
    </location>
</feature>
<dbReference type="InterPro" id="IPR007561">
    <property type="entry name" value="Cell_div_SepF/SepF-rel"/>
</dbReference>
<dbReference type="HAMAP" id="MF_01197">
    <property type="entry name" value="SepF"/>
    <property type="match status" value="1"/>
</dbReference>
<evidence type="ECO:0000256" key="6">
    <source>
        <dbReference type="SAM" id="MobiDB-lite"/>
    </source>
</evidence>
<protein>
    <recommendedName>
        <fullName evidence="5">Cell division protein SepF</fullName>
    </recommendedName>
</protein>
<dbReference type="InterPro" id="IPR023052">
    <property type="entry name" value="Cell_div_SepF"/>
</dbReference>
<feature type="compositionally biased region" description="Basic and acidic residues" evidence="6">
    <location>
        <begin position="29"/>
        <end position="94"/>
    </location>
</feature>